<protein>
    <recommendedName>
        <fullName evidence="6">S-protein homolog</fullName>
    </recommendedName>
</protein>
<sequence length="156" mass="17784">MSQTQSRILFAFPSSLMIIIILLLITELVTSAAAAKQNRYTVHIENNLRATENPLGVRCKSKPLDQDLGLQSVHVGQQLQWDTPFDSSSPGGDPDWYCDFLDWNIRETVFTVFNGPLVGKYCREACYWLVKEEGFYIAGVNNPAPKHFLFVRDWNQ</sequence>
<evidence type="ECO:0000256" key="5">
    <source>
        <dbReference type="ARBA" id="ARBA00022729"/>
    </source>
</evidence>
<gene>
    <name evidence="7" type="ORF">OLC1_LOCUS2717</name>
</gene>
<name>A0AAV1C5H7_OLDCO</name>
<evidence type="ECO:0000256" key="2">
    <source>
        <dbReference type="ARBA" id="ARBA00005581"/>
    </source>
</evidence>
<evidence type="ECO:0000313" key="7">
    <source>
        <dbReference type="EMBL" id="CAI9090591.1"/>
    </source>
</evidence>
<evidence type="ECO:0000256" key="4">
    <source>
        <dbReference type="ARBA" id="ARBA00022525"/>
    </source>
</evidence>
<evidence type="ECO:0000313" key="8">
    <source>
        <dbReference type="Proteomes" id="UP001161247"/>
    </source>
</evidence>
<keyword evidence="3 6" id="KW-0713">Self-incompatibility</keyword>
<accession>A0AAV1C5H7</accession>
<dbReference type="Proteomes" id="UP001161247">
    <property type="component" value="Chromosome 1"/>
</dbReference>
<dbReference type="PANTHER" id="PTHR31232:SF155">
    <property type="entry name" value="PLANT SELF-INCOMPATIBILITY PROTEIN S1 FAMILY"/>
    <property type="match status" value="1"/>
</dbReference>
<dbReference type="InterPro" id="IPR010264">
    <property type="entry name" value="Self-incomp_S1"/>
</dbReference>
<evidence type="ECO:0000256" key="3">
    <source>
        <dbReference type="ARBA" id="ARBA00022471"/>
    </source>
</evidence>
<feature type="signal peptide" evidence="6">
    <location>
        <begin position="1"/>
        <end position="34"/>
    </location>
</feature>
<comment type="similarity">
    <text evidence="2 6">Belongs to the plant self-incompatibility (S1) protein family.</text>
</comment>
<feature type="chain" id="PRO_5043091686" description="S-protein homolog" evidence="6">
    <location>
        <begin position="35"/>
        <end position="156"/>
    </location>
</feature>
<evidence type="ECO:0000256" key="1">
    <source>
        <dbReference type="ARBA" id="ARBA00004613"/>
    </source>
</evidence>
<keyword evidence="5 6" id="KW-0732">Signal</keyword>
<organism evidence="7 8">
    <name type="scientific">Oldenlandia corymbosa var. corymbosa</name>
    <dbReference type="NCBI Taxonomy" id="529605"/>
    <lineage>
        <taxon>Eukaryota</taxon>
        <taxon>Viridiplantae</taxon>
        <taxon>Streptophyta</taxon>
        <taxon>Embryophyta</taxon>
        <taxon>Tracheophyta</taxon>
        <taxon>Spermatophyta</taxon>
        <taxon>Magnoliopsida</taxon>
        <taxon>eudicotyledons</taxon>
        <taxon>Gunneridae</taxon>
        <taxon>Pentapetalae</taxon>
        <taxon>asterids</taxon>
        <taxon>lamiids</taxon>
        <taxon>Gentianales</taxon>
        <taxon>Rubiaceae</taxon>
        <taxon>Rubioideae</taxon>
        <taxon>Spermacoceae</taxon>
        <taxon>Hedyotis-Oldenlandia complex</taxon>
        <taxon>Oldenlandia</taxon>
    </lineage>
</organism>
<dbReference type="Pfam" id="PF05938">
    <property type="entry name" value="Self-incomp_S1"/>
    <property type="match status" value="1"/>
</dbReference>
<dbReference type="GO" id="GO:0005576">
    <property type="term" value="C:extracellular region"/>
    <property type="evidence" value="ECO:0007669"/>
    <property type="project" value="UniProtKB-SubCell"/>
</dbReference>
<dbReference type="AlphaFoldDB" id="A0AAV1C5H7"/>
<dbReference type="GO" id="GO:0060320">
    <property type="term" value="P:rejection of self pollen"/>
    <property type="evidence" value="ECO:0007669"/>
    <property type="project" value="UniProtKB-KW"/>
</dbReference>
<evidence type="ECO:0000256" key="6">
    <source>
        <dbReference type="RuleBase" id="RU367044"/>
    </source>
</evidence>
<keyword evidence="8" id="KW-1185">Reference proteome</keyword>
<dbReference type="PANTHER" id="PTHR31232">
    <property type="match status" value="1"/>
</dbReference>
<dbReference type="EMBL" id="OX459118">
    <property type="protein sequence ID" value="CAI9090591.1"/>
    <property type="molecule type" value="Genomic_DNA"/>
</dbReference>
<proteinExistence type="inferred from homology"/>
<keyword evidence="4 6" id="KW-0964">Secreted</keyword>
<comment type="subcellular location">
    <subcellularLocation>
        <location evidence="1 6">Secreted</location>
    </subcellularLocation>
</comment>
<reference evidence="7" key="1">
    <citation type="submission" date="2023-03" db="EMBL/GenBank/DDBJ databases">
        <authorList>
            <person name="Julca I."/>
        </authorList>
    </citation>
    <scope>NUCLEOTIDE SEQUENCE</scope>
</reference>